<name>A0A5F7ZHR2_MACMU</name>
<feature type="region of interest" description="Disordered" evidence="1">
    <location>
        <begin position="120"/>
        <end position="140"/>
    </location>
</feature>
<feature type="compositionally biased region" description="Polar residues" evidence="1">
    <location>
        <begin position="125"/>
        <end position="136"/>
    </location>
</feature>
<evidence type="ECO:0000313" key="2">
    <source>
        <dbReference type="Ensembl" id="ENSMMUP00000064169.1"/>
    </source>
</evidence>
<proteinExistence type="predicted"/>
<dbReference type="Proteomes" id="UP000006718">
    <property type="component" value="Chromosome 1"/>
</dbReference>
<dbReference type="Bgee" id="ENSMMUG00000056100">
    <property type="expression patterns" value="Expressed in adult mammalian kidney and 13 other cell types or tissues"/>
</dbReference>
<dbReference type="Ensembl" id="ENSMMUT00000105775.1">
    <property type="protein sequence ID" value="ENSMMUP00000064169.1"/>
    <property type="gene ID" value="ENSMMUG00000056100.1"/>
</dbReference>
<dbReference type="InParanoid" id="A0A5F7ZHR2"/>
<reference evidence="2" key="2">
    <citation type="submission" date="2019-01" db="EMBL/GenBank/DDBJ databases">
        <authorList>
            <person name="Graves T."/>
            <person name="Eichler E.E."/>
            <person name="Wilson R.K."/>
        </authorList>
    </citation>
    <scope>NUCLEOTIDE SEQUENCE [LARGE SCALE GENOMIC DNA]</scope>
    <source>
        <strain evidence="2">17573</strain>
    </source>
</reference>
<dbReference type="VEuPathDB" id="HostDB:ENSMMUG00000056100"/>
<accession>A0A5F7ZHR2</accession>
<keyword evidence="3" id="KW-1185">Reference proteome</keyword>
<evidence type="ECO:0000313" key="3">
    <source>
        <dbReference type="Proteomes" id="UP000006718"/>
    </source>
</evidence>
<reference evidence="2" key="3">
    <citation type="submission" date="2025-08" db="UniProtKB">
        <authorList>
            <consortium name="Ensembl"/>
        </authorList>
    </citation>
    <scope>IDENTIFICATION</scope>
    <source>
        <strain evidence="2">17573</strain>
    </source>
</reference>
<organism evidence="2 3">
    <name type="scientific">Macaca mulatta</name>
    <name type="common">Rhesus macaque</name>
    <dbReference type="NCBI Taxonomy" id="9544"/>
    <lineage>
        <taxon>Eukaryota</taxon>
        <taxon>Metazoa</taxon>
        <taxon>Chordata</taxon>
        <taxon>Craniata</taxon>
        <taxon>Vertebrata</taxon>
        <taxon>Euteleostomi</taxon>
        <taxon>Mammalia</taxon>
        <taxon>Eutheria</taxon>
        <taxon>Euarchontoglires</taxon>
        <taxon>Primates</taxon>
        <taxon>Haplorrhini</taxon>
        <taxon>Catarrhini</taxon>
        <taxon>Cercopithecidae</taxon>
        <taxon>Cercopithecinae</taxon>
        <taxon>Macaca</taxon>
    </lineage>
</organism>
<sequence length="157" mass="16688">MLTPWIVNPHPPNGNSEGGLLAPALCCSSEPNPQRADVPTSSCSHPQVGPMGLLLCGPGRPFMRGTQDVTDSNPEERAPAPCMGPWDVEQWLGWAWRGLRDYPAGEAFLYKAMLAAVPSRPRLAKTSTSPESSPGNSKGPGVLCLPRFPVSICKALA</sequence>
<evidence type="ECO:0000256" key="1">
    <source>
        <dbReference type="SAM" id="MobiDB-lite"/>
    </source>
</evidence>
<dbReference type="GeneTree" id="ENSGT00910000146952"/>
<protein>
    <submittedName>
        <fullName evidence="2">Uncharacterized protein</fullName>
    </submittedName>
</protein>
<dbReference type="AlphaFoldDB" id="A0A5F7ZHR2"/>
<reference evidence="2" key="4">
    <citation type="submission" date="2025-09" db="UniProtKB">
        <authorList>
            <consortium name="Ensembl"/>
        </authorList>
    </citation>
    <scope>IDENTIFICATION</scope>
    <source>
        <strain evidence="2">17573</strain>
    </source>
</reference>
<reference evidence="3" key="1">
    <citation type="journal article" date="2007" name="Science">
        <title>Evolutionary and biomedical insights from the rhesus macaque genome.</title>
        <authorList>
            <person name="Gibbs R.A."/>
            <person name="Rogers J."/>
            <person name="Katze M.G."/>
            <person name="Bumgarner R."/>
            <person name="Weinstock G.M."/>
            <person name="Mardis E.R."/>
            <person name="Remington K.A."/>
            <person name="Strausberg R.L."/>
            <person name="Venter J.C."/>
            <person name="Wilson R.K."/>
            <person name="Batzer M.A."/>
            <person name="Bustamante C.D."/>
            <person name="Eichler E.E."/>
            <person name="Hahn M.W."/>
            <person name="Hardison R.C."/>
            <person name="Makova K.D."/>
            <person name="Miller W."/>
            <person name="Milosavljevic A."/>
            <person name="Palermo R.E."/>
            <person name="Siepel A."/>
            <person name="Sikela J.M."/>
            <person name="Attaway T."/>
            <person name="Bell S."/>
            <person name="Bernard K.E."/>
            <person name="Buhay C.J."/>
            <person name="Chandrabose M.N."/>
            <person name="Dao M."/>
            <person name="Davis C."/>
            <person name="Delehaunty K.D."/>
            <person name="Ding Y."/>
            <person name="Dinh H.H."/>
            <person name="Dugan-Rocha S."/>
            <person name="Fulton L.A."/>
            <person name="Gabisi R.A."/>
            <person name="Garner T.T."/>
            <person name="Godfrey J."/>
            <person name="Hawes A.C."/>
            <person name="Hernandez J."/>
            <person name="Hines S."/>
            <person name="Holder M."/>
            <person name="Hume J."/>
            <person name="Jhangiani S.N."/>
            <person name="Joshi V."/>
            <person name="Khan Z.M."/>
            <person name="Kirkness E.F."/>
            <person name="Cree A."/>
            <person name="Fowler R.G."/>
            <person name="Lee S."/>
            <person name="Lewis L.R."/>
            <person name="Li Z."/>
            <person name="Liu Y.-S."/>
            <person name="Moore S.M."/>
            <person name="Muzny D."/>
            <person name="Nazareth L.V."/>
            <person name="Ngo D.N."/>
            <person name="Okwuonu G.O."/>
            <person name="Pai G."/>
            <person name="Parker D."/>
            <person name="Paul H.A."/>
            <person name="Pfannkoch C."/>
            <person name="Pohl C.S."/>
            <person name="Rogers Y.-H.C."/>
            <person name="Ruiz S.J."/>
            <person name="Sabo A."/>
            <person name="Santibanez J."/>
            <person name="Schneider B.W."/>
            <person name="Smith S.M."/>
            <person name="Sodergren E."/>
            <person name="Svatek A.F."/>
            <person name="Utterback T.R."/>
            <person name="Vattathil S."/>
            <person name="Warren W."/>
            <person name="White C.S."/>
            <person name="Chinwalla A.T."/>
            <person name="Feng Y."/>
            <person name="Halpern A.L."/>
            <person name="Hillier L.W."/>
            <person name="Huang X."/>
            <person name="Minx P."/>
            <person name="Nelson J.O."/>
            <person name="Pepin K.H."/>
            <person name="Qin X."/>
            <person name="Sutton G.G."/>
            <person name="Venter E."/>
            <person name="Walenz B.P."/>
            <person name="Wallis J.W."/>
            <person name="Worley K.C."/>
            <person name="Yang S.-P."/>
            <person name="Jones S.M."/>
            <person name="Marra M.A."/>
            <person name="Rocchi M."/>
            <person name="Schein J.E."/>
            <person name="Baertsch R."/>
            <person name="Clarke L."/>
            <person name="Csuros M."/>
            <person name="Glasscock J."/>
            <person name="Harris R.A."/>
            <person name="Havlak P."/>
            <person name="Jackson A.R."/>
            <person name="Jiang H."/>
            <person name="Liu Y."/>
            <person name="Messina D.N."/>
            <person name="Shen Y."/>
            <person name="Song H.X.-Z."/>
            <person name="Wylie T."/>
            <person name="Zhang L."/>
            <person name="Birney E."/>
            <person name="Han K."/>
            <person name="Konkel M.K."/>
            <person name="Lee J."/>
            <person name="Smit A.F.A."/>
            <person name="Ullmer B."/>
            <person name="Wang H."/>
            <person name="Xing J."/>
            <person name="Burhans R."/>
            <person name="Cheng Z."/>
            <person name="Karro J.E."/>
            <person name="Ma J."/>
            <person name="Raney B."/>
            <person name="She X."/>
            <person name="Cox M.J."/>
            <person name="Demuth J.P."/>
            <person name="Dumas L.J."/>
            <person name="Han S.-G."/>
            <person name="Hopkins J."/>
            <person name="Karimpour-Fard A."/>
            <person name="Kim Y.H."/>
            <person name="Pollack J.R."/>
            <person name="Vinar T."/>
            <person name="Addo-Quaye C."/>
            <person name="Degenhardt J."/>
            <person name="Denby A."/>
            <person name="Hubisz M.J."/>
            <person name="Indap A."/>
            <person name="Kosiol C."/>
            <person name="Lahn B.T."/>
            <person name="Lawson H.A."/>
            <person name="Marklein A."/>
            <person name="Nielsen R."/>
            <person name="Vallender E.J."/>
            <person name="Clark A.G."/>
            <person name="Ferguson B."/>
            <person name="Hernandez R.D."/>
            <person name="Hirani K."/>
            <person name="Kehrer-Sawatzki H."/>
            <person name="Kolb J."/>
            <person name="Patil S."/>
            <person name="Pu L.-L."/>
            <person name="Ren Y."/>
            <person name="Smith D.G."/>
            <person name="Wheeler D.A."/>
            <person name="Schenck I."/>
            <person name="Ball E.V."/>
            <person name="Chen R."/>
            <person name="Cooper D.N."/>
            <person name="Giardine B."/>
            <person name="Hsu F."/>
            <person name="Kent W.J."/>
            <person name="Lesk A."/>
            <person name="Nelson D.L."/>
            <person name="O'brien W.E."/>
            <person name="Pruefer K."/>
            <person name="Stenson P.D."/>
            <person name="Wallace J.C."/>
            <person name="Ke H."/>
            <person name="Liu X.-M."/>
            <person name="Wang P."/>
            <person name="Xiang A.P."/>
            <person name="Yang F."/>
            <person name="Barber G.P."/>
            <person name="Haussler D."/>
            <person name="Karolchik D."/>
            <person name="Kern A.D."/>
            <person name="Kuhn R.M."/>
            <person name="Smith K.E."/>
            <person name="Zwieg A.S."/>
        </authorList>
    </citation>
    <scope>NUCLEOTIDE SEQUENCE [LARGE SCALE GENOMIC DNA]</scope>
    <source>
        <strain evidence="3">17573</strain>
    </source>
</reference>